<reference evidence="4 5" key="1">
    <citation type="submission" date="2018-12" db="EMBL/GenBank/DDBJ databases">
        <title>A novel vanA-carrying plasmid in a clinical isolate of Enterococcus avium.</title>
        <authorList>
            <person name="Bernasconi O.J."/>
            <person name="Luzzaro F."/>
            <person name="Endimiani A."/>
        </authorList>
    </citation>
    <scope>NUCLEOTIDE SEQUENCE [LARGE SCALE GENOMIC DNA]</scope>
    <source>
        <strain evidence="4 5">LC0559/18</strain>
    </source>
</reference>
<organism evidence="2 6">
    <name type="scientific">Enterococcus avium</name>
    <name type="common">Streptococcus avium</name>
    <dbReference type="NCBI Taxonomy" id="33945"/>
    <lineage>
        <taxon>Bacteria</taxon>
        <taxon>Bacillati</taxon>
        <taxon>Bacillota</taxon>
        <taxon>Bacilli</taxon>
        <taxon>Lactobacillales</taxon>
        <taxon>Enterococcaceae</taxon>
        <taxon>Enterococcus</taxon>
    </lineage>
</organism>
<keyword evidence="1" id="KW-0812">Transmembrane</keyword>
<evidence type="ECO:0000256" key="1">
    <source>
        <dbReference type="SAM" id="Phobius"/>
    </source>
</evidence>
<keyword evidence="1" id="KW-1133">Transmembrane helix</keyword>
<comment type="caution">
    <text evidence="2">The sequence shown here is derived from an EMBL/GenBank/DDBJ whole genome shotgun (WGS) entry which is preliminary data.</text>
</comment>
<sequence length="87" mass="10330">MIKRENKEKTKWLLILFLAIVSFILAFMTQKLIFNAIAIGLAICVYKYGNPILFKEYDERRKKRYEEALQVRDAAQTAITSRRIFKK</sequence>
<dbReference type="EMBL" id="JARPWH010000109">
    <property type="protein sequence ID" value="MDT2404498.1"/>
    <property type="molecule type" value="Genomic_DNA"/>
</dbReference>
<proteinExistence type="predicted"/>
<evidence type="ECO:0000313" key="2">
    <source>
        <dbReference type="EMBL" id="MDT2404498.1"/>
    </source>
</evidence>
<dbReference type="Proteomes" id="UP001264335">
    <property type="component" value="Unassembled WGS sequence"/>
</dbReference>
<feature type="transmembrane region" description="Helical" evidence="1">
    <location>
        <begin position="12"/>
        <end position="28"/>
    </location>
</feature>
<evidence type="ECO:0000313" key="4">
    <source>
        <dbReference type="EMBL" id="RVU93091.1"/>
    </source>
</evidence>
<evidence type="ECO:0000313" key="7">
    <source>
        <dbReference type="Proteomes" id="UP001264335"/>
    </source>
</evidence>
<gene>
    <name evidence="4" type="ORF">EK398_21825</name>
    <name evidence="2" type="ORF">P7D43_19205</name>
    <name evidence="3" type="ORF">P7D79_21090</name>
</gene>
<keyword evidence="1" id="KW-0472">Membrane</keyword>
<evidence type="ECO:0000313" key="3">
    <source>
        <dbReference type="EMBL" id="MDT2516720.1"/>
    </source>
</evidence>
<accession>A0A2N8PSA8</accession>
<dbReference type="Proteomes" id="UP000288388">
    <property type="component" value="Unassembled WGS sequence"/>
</dbReference>
<dbReference type="EMBL" id="JARPWY010000100">
    <property type="protein sequence ID" value="MDT2516720.1"/>
    <property type="molecule type" value="Genomic_DNA"/>
</dbReference>
<protein>
    <submittedName>
        <fullName evidence="2">Uncharacterized protein</fullName>
    </submittedName>
</protein>
<feature type="transmembrane region" description="Helical" evidence="1">
    <location>
        <begin position="34"/>
        <end position="54"/>
    </location>
</feature>
<evidence type="ECO:0000313" key="6">
    <source>
        <dbReference type="Proteomes" id="UP001260773"/>
    </source>
</evidence>
<dbReference type="RefSeq" id="WP_016178539.1">
    <property type="nucleotide sequence ID" value="NZ_CAAKOH010000190.1"/>
</dbReference>
<dbReference type="AlphaFoldDB" id="A0A2N8PSA8"/>
<name>A0A2N8PSA8_ENTAV</name>
<dbReference type="EMBL" id="RYZS01000002">
    <property type="protein sequence ID" value="RVU93091.1"/>
    <property type="molecule type" value="Genomic_DNA"/>
</dbReference>
<evidence type="ECO:0000313" key="5">
    <source>
        <dbReference type="Proteomes" id="UP000288388"/>
    </source>
</evidence>
<reference evidence="2 7" key="2">
    <citation type="submission" date="2023-03" db="EMBL/GenBank/DDBJ databases">
        <authorList>
            <person name="Shen W."/>
            <person name="Cai J."/>
        </authorList>
    </citation>
    <scope>NUCLEOTIDE SEQUENCE</scope>
    <source>
        <strain evidence="2">P33-2</strain>
        <strain evidence="3 7">Y2</strain>
    </source>
</reference>
<dbReference type="Proteomes" id="UP001260773">
    <property type="component" value="Unassembled WGS sequence"/>
</dbReference>